<dbReference type="OrthoDB" id="8563468at2"/>
<proteinExistence type="predicted"/>
<dbReference type="Proteomes" id="UP000324176">
    <property type="component" value="Unassembled WGS sequence"/>
</dbReference>
<dbReference type="RefSeq" id="WP_046850669.1">
    <property type="nucleotide sequence ID" value="NZ_CP011451.1"/>
</dbReference>
<dbReference type="InterPro" id="IPR002645">
    <property type="entry name" value="STAS_dom"/>
</dbReference>
<accession>A0A0F7KIE3</accession>
<reference evidence="4" key="1">
    <citation type="submission" date="2015-05" db="EMBL/GenBank/DDBJ databases">
        <title>Draft genome of Nitrosomonas communis strain Nm2.</title>
        <authorList>
            <person name="Kozlowski J.A."/>
            <person name="Kits K.D."/>
            <person name="Stein L.Y."/>
        </authorList>
    </citation>
    <scope>NUCLEOTIDE SEQUENCE [LARGE SCALE GENOMIC DNA]</scope>
    <source>
        <strain evidence="4">Nm2</strain>
    </source>
</reference>
<reference evidence="3 5" key="3">
    <citation type="submission" date="2019-07" db="EMBL/GenBank/DDBJ databases">
        <title>Active sludge and wastewater microbial communities from Klosterneuburg, Austria.</title>
        <authorList>
            <person name="Wagner M."/>
        </authorList>
    </citation>
    <scope>NUCLEOTIDE SEQUENCE [LARGE SCALE GENOMIC DNA]</scope>
    <source>
        <strain evidence="3 5">Nm2</strain>
    </source>
</reference>
<dbReference type="InterPro" id="IPR036513">
    <property type="entry name" value="STAS_dom_sf"/>
</dbReference>
<dbReference type="Pfam" id="PF13466">
    <property type="entry name" value="STAS_2"/>
    <property type="match status" value="1"/>
</dbReference>
<evidence type="ECO:0000259" key="1">
    <source>
        <dbReference type="PROSITE" id="PS50801"/>
    </source>
</evidence>
<dbReference type="AlphaFoldDB" id="A0A0F7KIE3"/>
<dbReference type="EMBL" id="VNHT01000042">
    <property type="protein sequence ID" value="TYP83749.1"/>
    <property type="molecule type" value="Genomic_DNA"/>
</dbReference>
<reference evidence="2 4" key="2">
    <citation type="journal article" date="2016" name="Genome Announc.">
        <title>Genome Sequence of Nitrosomonas communis Strain Nm2, a Mesophilic Ammonia-Oxidizing Bacterium Isolated from Mediterranean Soil.</title>
        <authorList>
            <person name="Kozlowski J.A."/>
            <person name="Kits K.D."/>
            <person name="Stein L.Y."/>
        </authorList>
    </citation>
    <scope>NUCLEOTIDE SEQUENCE [LARGE SCALE GENOMIC DNA]</scope>
    <source>
        <strain evidence="2 4">Nm2</strain>
    </source>
</reference>
<dbReference type="PATRIC" id="fig|44574.3.peg.3349"/>
<evidence type="ECO:0000313" key="3">
    <source>
        <dbReference type="EMBL" id="TYP83749.1"/>
    </source>
</evidence>
<dbReference type="InterPro" id="IPR058548">
    <property type="entry name" value="MlaB-like_STAS"/>
</dbReference>
<gene>
    <name evidence="2" type="ORF">AAW31_13790</name>
    <name evidence="3" type="ORF">BCL69_104223</name>
</gene>
<sequence>MVIQREGRRIYVRGPVIFDNVVEMTRQGIALLDEDGLIVDLAEVIELDSSAISMLFEWLRVAHTRNQQLYYVNLPANLGSLMQLYGVTDFVPFDHTITQ</sequence>
<organism evidence="2 4">
    <name type="scientific">Nitrosomonas communis</name>
    <dbReference type="NCBI Taxonomy" id="44574"/>
    <lineage>
        <taxon>Bacteria</taxon>
        <taxon>Pseudomonadati</taxon>
        <taxon>Pseudomonadota</taxon>
        <taxon>Betaproteobacteria</taxon>
        <taxon>Nitrosomonadales</taxon>
        <taxon>Nitrosomonadaceae</taxon>
        <taxon>Nitrosomonas</taxon>
    </lineage>
</organism>
<protein>
    <submittedName>
        <fullName evidence="3">Phospholipid transport system transporter-binding protein</fullName>
    </submittedName>
</protein>
<evidence type="ECO:0000313" key="4">
    <source>
        <dbReference type="Proteomes" id="UP000034156"/>
    </source>
</evidence>
<keyword evidence="4" id="KW-1185">Reference proteome</keyword>
<dbReference type="CDD" id="cd07043">
    <property type="entry name" value="STAS_anti-anti-sigma_factors"/>
    <property type="match status" value="1"/>
</dbReference>
<dbReference type="Proteomes" id="UP000034156">
    <property type="component" value="Chromosome"/>
</dbReference>
<dbReference type="SUPFAM" id="SSF52091">
    <property type="entry name" value="SpoIIaa-like"/>
    <property type="match status" value="1"/>
</dbReference>
<evidence type="ECO:0000313" key="2">
    <source>
        <dbReference type="EMBL" id="AKH38632.1"/>
    </source>
</evidence>
<dbReference type="EMBL" id="CP011451">
    <property type="protein sequence ID" value="AKH38632.1"/>
    <property type="molecule type" value="Genomic_DNA"/>
</dbReference>
<dbReference type="KEGG" id="nco:AAW31_13790"/>
<evidence type="ECO:0000313" key="5">
    <source>
        <dbReference type="Proteomes" id="UP000324176"/>
    </source>
</evidence>
<feature type="domain" description="STAS" evidence="1">
    <location>
        <begin position="1"/>
        <end position="99"/>
    </location>
</feature>
<dbReference type="Gene3D" id="3.30.750.24">
    <property type="entry name" value="STAS domain"/>
    <property type="match status" value="1"/>
</dbReference>
<dbReference type="PROSITE" id="PS50801">
    <property type="entry name" value="STAS"/>
    <property type="match status" value="1"/>
</dbReference>
<name>A0A0F7KIE3_9PROT</name>